<keyword evidence="3" id="KW-1185">Reference proteome</keyword>
<organism evidence="2 3">
    <name type="scientific">Paenibacillus chibensis</name>
    <dbReference type="NCBI Taxonomy" id="59846"/>
    <lineage>
        <taxon>Bacteria</taxon>
        <taxon>Bacillati</taxon>
        <taxon>Bacillota</taxon>
        <taxon>Bacilli</taxon>
        <taxon>Bacillales</taxon>
        <taxon>Paenibacillaceae</taxon>
        <taxon>Paenibacillus</taxon>
    </lineage>
</organism>
<evidence type="ECO:0000313" key="2">
    <source>
        <dbReference type="EMBL" id="MED5019197.1"/>
    </source>
</evidence>
<dbReference type="Gene3D" id="2.160.20.10">
    <property type="entry name" value="Single-stranded right-handed beta-helix, Pectin lyase-like"/>
    <property type="match status" value="1"/>
</dbReference>
<dbReference type="SUPFAM" id="SSF51126">
    <property type="entry name" value="Pectin lyase-like"/>
    <property type="match status" value="2"/>
</dbReference>
<dbReference type="InterPro" id="IPR011050">
    <property type="entry name" value="Pectin_lyase_fold/virulence"/>
</dbReference>
<protein>
    <submittedName>
        <fullName evidence="2">Right-handed parallel beta-helix repeat-containing protein</fullName>
    </submittedName>
</protein>
<gene>
    <name evidence="2" type="ORF">P9847_17950</name>
</gene>
<sequence length="668" mass="72959">MRRTKLEKALYVLVVVIMLLYVSNSQGKDVAHADNKAYYVDSVGGSDASDGLSEASAWKTVAKVNSTTFMPGDRILFKAGGVWTGELWPKGSGTNGNPILIDMYGTGSKPAFTGSQTANQTLRLDNQEYWEISNLDISANYTDSFTRRGIYVHASDYGTVNHLYFRNLVIHDVWPNMPHTNNNTAKDTGGMFFSITGSTTVTKFNDIRIENNTIRDLDREGITLTWTSWSNRQGETGGSGPWTGSTNVVVRNNYFANIGGDGLVAQGLQSPLIEYNTIDGFNKRNYNVSYNAGLWAYSADDAVFQYNEAMNGKSTRDGMAWDADARTNRTIFQYNYSHDNEGGSMLFISYGTEYSRDAVYRYNISQNDRNYLITATNPINASIYNNVFYNQSGVSAKVFNTNSGTAAFKNNIFYNQGTTSTSGWGSGYTYSNNVVFGNYASLPNDPNLITADPQFLSPGTGGIGRSTLAGYQLQSTSPAINSGVAVANNGGKDFWGNPLYVGNPDRGVYEHQSSVSTPTNVALGKTVTSGSFVNNPERVTDGQAGNKEQYAGLDSGLQWMTLDLGASYQVSRIKLWHYFDGRTYRDVIVQLSGTPDFSSGVTTVFNNDANNSSGLGTGTDAEYAETAAGKEMAFAPVQARYVRFWSNGSSVNSWNHVVEAEVYGTNSP</sequence>
<dbReference type="InterPro" id="IPR039448">
    <property type="entry name" value="Beta_helix"/>
</dbReference>
<reference evidence="2 3" key="1">
    <citation type="submission" date="2023-03" db="EMBL/GenBank/DDBJ databases">
        <title>Bacillus Genome Sequencing.</title>
        <authorList>
            <person name="Dunlap C."/>
        </authorList>
    </citation>
    <scope>NUCLEOTIDE SEQUENCE [LARGE SCALE GENOMIC DNA]</scope>
    <source>
        <strain evidence="2 3">NRS-52</strain>
    </source>
</reference>
<feature type="domain" description="F5/8 type C" evidence="1">
    <location>
        <begin position="501"/>
        <end position="665"/>
    </location>
</feature>
<accession>A0ABU6PXZ6</accession>
<dbReference type="SMART" id="SM00710">
    <property type="entry name" value="PbH1"/>
    <property type="match status" value="6"/>
</dbReference>
<evidence type="ECO:0000313" key="3">
    <source>
        <dbReference type="Proteomes" id="UP001343257"/>
    </source>
</evidence>
<dbReference type="EMBL" id="JARTLD010000045">
    <property type="protein sequence ID" value="MED5019197.1"/>
    <property type="molecule type" value="Genomic_DNA"/>
</dbReference>
<dbReference type="InterPro" id="IPR012334">
    <property type="entry name" value="Pectin_lyas_fold"/>
</dbReference>
<dbReference type="RefSeq" id="WP_328280016.1">
    <property type="nucleotide sequence ID" value="NZ_JARTLD010000045.1"/>
</dbReference>
<dbReference type="Pfam" id="PF22633">
    <property type="entry name" value="F5_F8_type_C_2"/>
    <property type="match status" value="1"/>
</dbReference>
<comment type="caution">
    <text evidence="2">The sequence shown here is derived from an EMBL/GenBank/DDBJ whole genome shotgun (WGS) entry which is preliminary data.</text>
</comment>
<dbReference type="InterPro" id="IPR006626">
    <property type="entry name" value="PbH1"/>
</dbReference>
<proteinExistence type="predicted"/>
<dbReference type="Proteomes" id="UP001343257">
    <property type="component" value="Unassembled WGS sequence"/>
</dbReference>
<dbReference type="InterPro" id="IPR008979">
    <property type="entry name" value="Galactose-bd-like_sf"/>
</dbReference>
<evidence type="ECO:0000259" key="1">
    <source>
        <dbReference type="PROSITE" id="PS50022"/>
    </source>
</evidence>
<name>A0ABU6PXZ6_9BACL</name>
<dbReference type="PROSITE" id="PS50022">
    <property type="entry name" value="FA58C_3"/>
    <property type="match status" value="1"/>
</dbReference>
<dbReference type="InterPro" id="IPR000421">
    <property type="entry name" value="FA58C"/>
</dbReference>
<dbReference type="SUPFAM" id="SSF49785">
    <property type="entry name" value="Galactose-binding domain-like"/>
    <property type="match status" value="1"/>
</dbReference>
<dbReference type="Pfam" id="PF13229">
    <property type="entry name" value="Beta_helix"/>
    <property type="match status" value="1"/>
</dbReference>